<organism evidence="1">
    <name type="scientific">viral metagenome</name>
    <dbReference type="NCBI Taxonomy" id="1070528"/>
    <lineage>
        <taxon>unclassified sequences</taxon>
        <taxon>metagenomes</taxon>
        <taxon>organismal metagenomes</taxon>
    </lineage>
</organism>
<evidence type="ECO:0000313" key="1">
    <source>
        <dbReference type="EMBL" id="QHT95117.1"/>
    </source>
</evidence>
<reference evidence="1" key="1">
    <citation type="journal article" date="2020" name="Nature">
        <title>Giant virus diversity and host interactions through global metagenomics.</title>
        <authorList>
            <person name="Schulz F."/>
            <person name="Roux S."/>
            <person name="Paez-Espino D."/>
            <person name="Jungbluth S."/>
            <person name="Walsh D.A."/>
            <person name="Denef V.J."/>
            <person name="McMahon K.D."/>
            <person name="Konstantinidis K.T."/>
            <person name="Eloe-Fadrosh E.A."/>
            <person name="Kyrpides N.C."/>
            <person name="Woyke T."/>
        </authorList>
    </citation>
    <scope>NUCLEOTIDE SEQUENCE</scope>
    <source>
        <strain evidence="1">GVMAG-M-3300024261-37</strain>
    </source>
</reference>
<proteinExistence type="predicted"/>
<dbReference type="AlphaFoldDB" id="A0A6C0ITG5"/>
<dbReference type="EMBL" id="MN740234">
    <property type="protein sequence ID" value="QHT95117.1"/>
    <property type="molecule type" value="Genomic_DNA"/>
</dbReference>
<sequence length="69" mass="8354">MKLYRRIKRTVKARIGYKVEKVWRRPDYELEEGEEFLDTWAVSEKTPNDKTHMFDCEDQAYSAQFVYTG</sequence>
<protein>
    <submittedName>
        <fullName evidence="1">Uncharacterized protein</fullName>
    </submittedName>
</protein>
<name>A0A6C0ITG5_9ZZZZ</name>
<accession>A0A6C0ITG5</accession>